<organism evidence="1 2">
    <name type="scientific">Hymenolepis diminuta</name>
    <name type="common">Rat tapeworm</name>
    <dbReference type="NCBI Taxonomy" id="6216"/>
    <lineage>
        <taxon>Eukaryota</taxon>
        <taxon>Metazoa</taxon>
        <taxon>Spiralia</taxon>
        <taxon>Lophotrochozoa</taxon>
        <taxon>Platyhelminthes</taxon>
        <taxon>Cestoda</taxon>
        <taxon>Eucestoda</taxon>
        <taxon>Cyclophyllidea</taxon>
        <taxon>Hymenolepididae</taxon>
        <taxon>Hymenolepis</taxon>
    </lineage>
</organism>
<dbReference type="Proteomes" id="UP000321570">
    <property type="component" value="Unassembled WGS sequence"/>
</dbReference>
<evidence type="ECO:0000313" key="1">
    <source>
        <dbReference type="EMBL" id="VUZ48147.1"/>
    </source>
</evidence>
<keyword evidence="2" id="KW-1185">Reference proteome</keyword>
<accession>A0A564YLJ1</accession>
<dbReference type="EMBL" id="CABIJS010000277">
    <property type="protein sequence ID" value="VUZ48147.1"/>
    <property type="molecule type" value="Genomic_DNA"/>
</dbReference>
<reference evidence="1 2" key="1">
    <citation type="submission" date="2019-07" db="EMBL/GenBank/DDBJ databases">
        <authorList>
            <person name="Jastrzebski P J."/>
            <person name="Paukszto L."/>
            <person name="Jastrzebski P J."/>
        </authorList>
    </citation>
    <scope>NUCLEOTIDE SEQUENCE [LARGE SCALE GENOMIC DNA]</scope>
    <source>
        <strain evidence="1 2">WMS-il1</strain>
    </source>
</reference>
<dbReference type="AlphaFoldDB" id="A0A564YLJ1"/>
<protein>
    <submittedName>
        <fullName evidence="1">Uncharacterized protein</fullName>
    </submittedName>
</protein>
<evidence type="ECO:0000313" key="2">
    <source>
        <dbReference type="Proteomes" id="UP000321570"/>
    </source>
</evidence>
<sequence>MKVALMGLILMVNPSISMRFLMKMKPGSLKKHFPPKPLSIFMLLKIKSNL</sequence>
<proteinExistence type="predicted"/>
<name>A0A564YLJ1_HYMDI</name>
<gene>
    <name evidence="1" type="ORF">WMSIL1_LOCUS7610</name>
</gene>